<reference evidence="10" key="1">
    <citation type="submission" date="2012-11" db="EMBL/GenBank/DDBJ databases">
        <title>Dependencies among metagenomic species, viruses, plasmids and units of genetic variation.</title>
        <authorList>
            <person name="Nielsen H.B."/>
            <person name="Almeida M."/>
            <person name="Juncker A.S."/>
            <person name="Rasmussen S."/>
            <person name="Li J."/>
            <person name="Sunagawa S."/>
            <person name="Plichta D."/>
            <person name="Gautier L."/>
            <person name="Le Chatelier E."/>
            <person name="Peletier E."/>
            <person name="Bonde I."/>
            <person name="Nielsen T."/>
            <person name="Manichanh C."/>
            <person name="Arumugam M."/>
            <person name="Batto J."/>
            <person name="Santos M.B.Q.D."/>
            <person name="Blom N."/>
            <person name="Borruel N."/>
            <person name="Burgdorf K.S."/>
            <person name="Boumezbeur F."/>
            <person name="Casellas F."/>
            <person name="Dore J."/>
            <person name="Guarner F."/>
            <person name="Hansen T."/>
            <person name="Hildebrand F."/>
            <person name="Kaas R.S."/>
            <person name="Kennedy S."/>
            <person name="Kristiansen K."/>
            <person name="Kultima J.R."/>
            <person name="Leonard P."/>
            <person name="Levenez F."/>
            <person name="Lund O."/>
            <person name="Moumen B."/>
            <person name="Le Paslier D."/>
            <person name="Pons N."/>
            <person name="Pedersen O."/>
            <person name="Prifti E."/>
            <person name="Qin J."/>
            <person name="Raes J."/>
            <person name="Tap J."/>
            <person name="Tims S."/>
            <person name="Ussery D.W."/>
            <person name="Yamada T."/>
            <person name="MetaHit consortium"/>
            <person name="Renault P."/>
            <person name="Sicheritz-Ponten T."/>
            <person name="Bork P."/>
            <person name="Wang J."/>
            <person name="Brunak S."/>
            <person name="Ehrlich S.D."/>
        </authorList>
    </citation>
    <scope>NUCLEOTIDE SEQUENCE [LARGE SCALE GENOMIC DNA]</scope>
</reference>
<comment type="catalytic activity">
    <reaction evidence="8">
        <text>(2S,6S)-2,6-diaminopimelate + 2-oxoglutarate = (S)-2,3,4,5-tetrahydrodipicolinate + L-glutamate + H2O + H(+)</text>
        <dbReference type="Rhea" id="RHEA:23988"/>
        <dbReference type="ChEBI" id="CHEBI:15377"/>
        <dbReference type="ChEBI" id="CHEBI:15378"/>
        <dbReference type="ChEBI" id="CHEBI:16810"/>
        <dbReference type="ChEBI" id="CHEBI:16845"/>
        <dbReference type="ChEBI" id="CHEBI:29985"/>
        <dbReference type="ChEBI" id="CHEBI:57609"/>
        <dbReference type="EC" id="2.6.1.83"/>
    </reaction>
</comment>
<dbReference type="InterPro" id="IPR019942">
    <property type="entry name" value="DapL/ALD1"/>
</dbReference>
<organism evidence="10 11">
    <name type="scientific">Candidatus Colimorpha enterica</name>
    <dbReference type="NCBI Taxonomy" id="3083063"/>
    <lineage>
        <taxon>Bacteria</taxon>
        <taxon>Pseudomonadati</taxon>
        <taxon>Bacteroidota</taxon>
        <taxon>Bacteroidia</taxon>
        <taxon>Bacteroidales</taxon>
        <taxon>Candidatus Colimorpha</taxon>
    </lineage>
</organism>
<dbReference type="UniPathway" id="UPA00034">
    <property type="reaction ID" value="UER00466"/>
</dbReference>
<dbReference type="GO" id="GO:0009089">
    <property type="term" value="P:lysine biosynthetic process via diaminopimelate"/>
    <property type="evidence" value="ECO:0007669"/>
    <property type="project" value="UniProtKB-UniPathway"/>
</dbReference>
<evidence type="ECO:0000313" key="10">
    <source>
        <dbReference type="EMBL" id="CDC74905.1"/>
    </source>
</evidence>
<evidence type="ECO:0000256" key="6">
    <source>
        <dbReference type="ARBA" id="ARBA00022679"/>
    </source>
</evidence>
<gene>
    <name evidence="10" type="ORF">BN580_00101</name>
</gene>
<accession>R6TRU4</accession>
<dbReference type="CDD" id="cd00609">
    <property type="entry name" value="AAT_like"/>
    <property type="match status" value="1"/>
</dbReference>
<dbReference type="EC" id="2.6.1.83" evidence="3"/>
<dbReference type="Gene3D" id="3.90.1150.10">
    <property type="entry name" value="Aspartate Aminotransferase, domain 1"/>
    <property type="match status" value="1"/>
</dbReference>
<dbReference type="Gene3D" id="3.40.640.10">
    <property type="entry name" value="Type I PLP-dependent aspartate aminotransferase-like (Major domain)"/>
    <property type="match status" value="1"/>
</dbReference>
<evidence type="ECO:0000256" key="7">
    <source>
        <dbReference type="ARBA" id="ARBA00022898"/>
    </source>
</evidence>
<dbReference type="SUPFAM" id="SSF53383">
    <property type="entry name" value="PLP-dependent transferases"/>
    <property type="match status" value="1"/>
</dbReference>
<evidence type="ECO:0000313" key="11">
    <source>
        <dbReference type="Proteomes" id="UP000017938"/>
    </source>
</evidence>
<dbReference type="PANTHER" id="PTHR43144">
    <property type="entry name" value="AMINOTRANSFERASE"/>
    <property type="match status" value="1"/>
</dbReference>
<dbReference type="GO" id="GO:0010285">
    <property type="term" value="F:L,L-diaminopimelate aminotransferase activity"/>
    <property type="evidence" value="ECO:0007669"/>
    <property type="project" value="UniProtKB-EC"/>
</dbReference>
<keyword evidence="5 10" id="KW-0032">Aminotransferase</keyword>
<comment type="cofactor">
    <cofactor evidence="1">
        <name>pyridoxal 5'-phosphate</name>
        <dbReference type="ChEBI" id="CHEBI:597326"/>
    </cofactor>
</comment>
<dbReference type="InterPro" id="IPR015422">
    <property type="entry name" value="PyrdxlP-dep_Trfase_small"/>
</dbReference>
<comment type="pathway">
    <text evidence="2">Amino-acid biosynthesis; L-lysine biosynthesis via DAP pathway; LL-2,6-diaminopimelate from (S)-tetrahydrodipicolinate (aminotransferase route): step 1/1.</text>
</comment>
<evidence type="ECO:0000256" key="3">
    <source>
        <dbReference type="ARBA" id="ARBA00013138"/>
    </source>
</evidence>
<keyword evidence="7" id="KW-0663">Pyridoxal phosphate</keyword>
<dbReference type="GO" id="GO:0030170">
    <property type="term" value="F:pyridoxal phosphate binding"/>
    <property type="evidence" value="ECO:0007669"/>
    <property type="project" value="InterPro"/>
</dbReference>
<dbReference type="InterPro" id="IPR015424">
    <property type="entry name" value="PyrdxlP-dep_Trfase"/>
</dbReference>
<dbReference type="InterPro" id="IPR015421">
    <property type="entry name" value="PyrdxlP-dep_Trfase_major"/>
</dbReference>
<feature type="domain" description="Aminotransferase class I/classII large" evidence="9">
    <location>
        <begin position="10"/>
        <end position="340"/>
    </location>
</feature>
<proteinExistence type="predicted"/>
<dbReference type="Proteomes" id="UP000017938">
    <property type="component" value="Unassembled WGS sequence"/>
</dbReference>
<dbReference type="STRING" id="1263015.BN580_00101"/>
<evidence type="ECO:0000256" key="2">
    <source>
        <dbReference type="ARBA" id="ARBA00004982"/>
    </source>
</evidence>
<dbReference type="AlphaFoldDB" id="R6TRU4"/>
<keyword evidence="6 10" id="KW-0808">Transferase</keyword>
<dbReference type="EMBL" id="CBFW010000257">
    <property type="protein sequence ID" value="CDC74905.1"/>
    <property type="molecule type" value="Genomic_DNA"/>
</dbReference>
<dbReference type="Pfam" id="PF00155">
    <property type="entry name" value="Aminotran_1_2"/>
    <property type="match status" value="1"/>
</dbReference>
<dbReference type="InterPro" id="IPR004839">
    <property type="entry name" value="Aminotransferase_I/II_large"/>
</dbReference>
<evidence type="ECO:0000256" key="1">
    <source>
        <dbReference type="ARBA" id="ARBA00001933"/>
    </source>
</evidence>
<evidence type="ECO:0000259" key="9">
    <source>
        <dbReference type="Pfam" id="PF00155"/>
    </source>
</evidence>
<evidence type="ECO:0000256" key="8">
    <source>
        <dbReference type="ARBA" id="ARBA00051934"/>
    </source>
</evidence>
<evidence type="ECO:0000256" key="4">
    <source>
        <dbReference type="ARBA" id="ARBA00018052"/>
    </source>
</evidence>
<protein>
    <recommendedName>
        <fullName evidence="4">LL-diaminopimelate aminotransferase</fullName>
        <ecNumber evidence="3">2.6.1.83</ecNumber>
    </recommendedName>
</protein>
<comment type="caution">
    <text evidence="10">The sequence shown here is derived from an EMBL/GenBank/DDBJ whole genome shotgun (WGS) entry which is preliminary data.</text>
</comment>
<name>R6TRU4_9BACT</name>
<evidence type="ECO:0000256" key="5">
    <source>
        <dbReference type="ARBA" id="ARBA00022576"/>
    </source>
</evidence>
<sequence>MTLPLPSCAVRAAVVAAEEMGREASFRGYGPESGYMFLKTAVSEHYGRQGVSISPDEIYITDGAKSTLGSIGDIIGNEKLLVPAPTYPVMPDSWLMSGREAVFLPGNRENGFLPSPPEDGGRYVIYLCSPGNPTGAAYTAEGLEKWVNFALSTGSLIVFDAAYSAFSGDGIPRSVFSVKNASECAVEVGSLSKNAGFTGMRCGWLTIPESLSDIASAWKRRQATRFNGVPYIVQRAAEAALTPEGELECRSLVSYYLCNAAILAKPLKKHGIFFTGGENSPYLFARCPENAGSWDFFEHLLDTAGIVCTPGSGFGDCGEGWFRLSAFGKRKTVTEAAERLDRFFDRI</sequence>